<protein>
    <submittedName>
        <fullName evidence="1">Uncharacterized protein</fullName>
    </submittedName>
</protein>
<proteinExistence type="predicted"/>
<sequence>MVFPTDRRRSRCQIALRFVILPLRLHHPSGNSESLVRSPMNWLSSKVNRQEFKIQNSKARKVVESIKTETLYYWSAFK</sequence>
<dbReference type="RefSeq" id="XP_013022145.1">
    <property type="nucleotide sequence ID" value="XM_013166691.1"/>
</dbReference>
<dbReference type="AlphaFoldDB" id="S9W1F8"/>
<evidence type="ECO:0000313" key="1">
    <source>
        <dbReference type="EMBL" id="EPY53813.1"/>
    </source>
</evidence>
<dbReference type="GeneID" id="25039440"/>
<reference evidence="1 2" key="1">
    <citation type="journal article" date="2011" name="Science">
        <title>Comparative functional genomics of the fission yeasts.</title>
        <authorList>
            <person name="Rhind N."/>
            <person name="Chen Z."/>
            <person name="Yassour M."/>
            <person name="Thompson D.A."/>
            <person name="Haas B.J."/>
            <person name="Habib N."/>
            <person name="Wapinski I."/>
            <person name="Roy S."/>
            <person name="Lin M.F."/>
            <person name="Heiman D.I."/>
            <person name="Young S.K."/>
            <person name="Furuya K."/>
            <person name="Guo Y."/>
            <person name="Pidoux A."/>
            <person name="Chen H.M."/>
            <person name="Robbertse B."/>
            <person name="Goldberg J.M."/>
            <person name="Aoki K."/>
            <person name="Bayne E.H."/>
            <person name="Berlin A.M."/>
            <person name="Desjardins C.A."/>
            <person name="Dobbs E."/>
            <person name="Dukaj L."/>
            <person name="Fan L."/>
            <person name="FitzGerald M.G."/>
            <person name="French C."/>
            <person name="Gujja S."/>
            <person name="Hansen K."/>
            <person name="Keifenheim D."/>
            <person name="Levin J.Z."/>
            <person name="Mosher R.A."/>
            <person name="Mueller C.A."/>
            <person name="Pfiffner J."/>
            <person name="Priest M."/>
            <person name="Russ C."/>
            <person name="Smialowska A."/>
            <person name="Swoboda P."/>
            <person name="Sykes S.M."/>
            <person name="Vaughn M."/>
            <person name="Vengrova S."/>
            <person name="Yoder R."/>
            <person name="Zeng Q."/>
            <person name="Allshire R."/>
            <person name="Baulcombe D."/>
            <person name="Birren B.W."/>
            <person name="Brown W."/>
            <person name="Ekwall K."/>
            <person name="Kellis M."/>
            <person name="Leatherwood J."/>
            <person name="Levin H."/>
            <person name="Margalit H."/>
            <person name="Martienssen R."/>
            <person name="Nieduszynski C.A."/>
            <person name="Spatafora J.W."/>
            <person name="Friedman N."/>
            <person name="Dalgaard J.Z."/>
            <person name="Baumann P."/>
            <person name="Niki H."/>
            <person name="Regev A."/>
            <person name="Nusbaum C."/>
        </authorList>
    </citation>
    <scope>NUCLEOTIDE SEQUENCE [LARGE SCALE GENOMIC DNA]</scope>
    <source>
        <strain evidence="2">OY26 / ATCC MYA-4695 / CBS 11777 / NBRC 106824 / NRRL Y48691</strain>
    </source>
</reference>
<gene>
    <name evidence="1" type="ORF">SPOG_05720</name>
</gene>
<dbReference type="Proteomes" id="UP000015464">
    <property type="component" value="Unassembled WGS sequence"/>
</dbReference>
<dbReference type="HOGENOM" id="CLU_2623383_0_0_1"/>
<keyword evidence="2" id="KW-1185">Reference proteome</keyword>
<organism evidence="1 2">
    <name type="scientific">Schizosaccharomyces cryophilus (strain OY26 / ATCC MYA-4695 / CBS 11777 / NBRC 106824 / NRRL Y48691)</name>
    <name type="common">Fission yeast</name>
    <dbReference type="NCBI Taxonomy" id="653667"/>
    <lineage>
        <taxon>Eukaryota</taxon>
        <taxon>Fungi</taxon>
        <taxon>Dikarya</taxon>
        <taxon>Ascomycota</taxon>
        <taxon>Taphrinomycotina</taxon>
        <taxon>Schizosaccharomycetes</taxon>
        <taxon>Schizosaccharomycetales</taxon>
        <taxon>Schizosaccharomycetaceae</taxon>
        <taxon>Schizosaccharomyces</taxon>
    </lineage>
</organism>
<accession>S9W1F8</accession>
<dbReference type="EMBL" id="KE546988">
    <property type="protein sequence ID" value="EPY53813.1"/>
    <property type="molecule type" value="Genomic_DNA"/>
</dbReference>
<name>S9W1F8_SCHCR</name>
<evidence type="ECO:0000313" key="2">
    <source>
        <dbReference type="Proteomes" id="UP000015464"/>
    </source>
</evidence>